<evidence type="ECO:0000256" key="1">
    <source>
        <dbReference type="ARBA" id="ARBA00022630"/>
    </source>
</evidence>
<dbReference type="Gene3D" id="2.40.110.10">
    <property type="entry name" value="Butyryl-CoA Dehydrogenase, subunit A, domain 2"/>
    <property type="match status" value="1"/>
</dbReference>
<dbReference type="GO" id="GO:0003995">
    <property type="term" value="F:acyl-CoA dehydrogenase activity"/>
    <property type="evidence" value="ECO:0007669"/>
    <property type="project" value="TreeGrafter"/>
</dbReference>
<dbReference type="EMBL" id="PGTL01000014">
    <property type="protein sequence ID" value="PJF42554.1"/>
    <property type="molecule type" value="Genomic_DNA"/>
</dbReference>
<dbReference type="PIRSF" id="PIRSF016578">
    <property type="entry name" value="HsaA"/>
    <property type="match status" value="1"/>
</dbReference>
<dbReference type="Pfam" id="PF02770">
    <property type="entry name" value="Acyl-CoA_dh_M"/>
    <property type="match status" value="1"/>
</dbReference>
<dbReference type="Proteomes" id="UP000228947">
    <property type="component" value="Unassembled WGS sequence"/>
</dbReference>
<evidence type="ECO:0000259" key="3">
    <source>
        <dbReference type="Pfam" id="PF02770"/>
    </source>
</evidence>
<comment type="caution">
    <text evidence="6">The sequence shown here is derived from an EMBL/GenBank/DDBJ whole genome shotgun (WGS) entry which is preliminary data.</text>
</comment>
<dbReference type="PANTHER" id="PTHR43884:SF25">
    <property type="entry name" value="ACYL-COA DEHYDROGENASE YDBM-RELATED"/>
    <property type="match status" value="1"/>
</dbReference>
<evidence type="ECO:0000256" key="2">
    <source>
        <dbReference type="ARBA" id="ARBA00023002"/>
    </source>
</evidence>
<evidence type="ECO:0000259" key="4">
    <source>
        <dbReference type="Pfam" id="PF02771"/>
    </source>
</evidence>
<dbReference type="InterPro" id="IPR046373">
    <property type="entry name" value="Acyl-CoA_Oxase/DH_mid-dom_sf"/>
</dbReference>
<dbReference type="Gene3D" id="1.10.540.10">
    <property type="entry name" value="Acyl-CoA dehydrogenase/oxidase, N-terminal domain"/>
    <property type="match status" value="1"/>
</dbReference>
<dbReference type="SUPFAM" id="SSF47203">
    <property type="entry name" value="Acyl-CoA dehydrogenase C-terminal domain-like"/>
    <property type="match status" value="1"/>
</dbReference>
<dbReference type="AlphaFoldDB" id="A0A2M8PCD3"/>
<dbReference type="InterPro" id="IPR013786">
    <property type="entry name" value="AcylCoA_DH/ox_N"/>
</dbReference>
<dbReference type="Pfam" id="PF02771">
    <property type="entry name" value="Acyl-CoA_dh_N"/>
    <property type="match status" value="1"/>
</dbReference>
<evidence type="ECO:0000313" key="6">
    <source>
        <dbReference type="EMBL" id="PJF35214.1"/>
    </source>
</evidence>
<name>A0A2M8PCD3_9CHLR</name>
<dbReference type="SUPFAM" id="SSF56645">
    <property type="entry name" value="Acyl-CoA dehydrogenase NM domain-like"/>
    <property type="match status" value="1"/>
</dbReference>
<dbReference type="Proteomes" id="UP000229681">
    <property type="component" value="Unassembled WGS sequence"/>
</dbReference>
<feature type="domain" description="Acyl-CoA dehydrogenase/oxidase N-terminal" evidence="4">
    <location>
        <begin position="8"/>
        <end position="93"/>
    </location>
</feature>
<feature type="domain" description="Acyl-CoA oxidase/dehydrogenase middle" evidence="3">
    <location>
        <begin position="123"/>
        <end position="215"/>
    </location>
</feature>
<dbReference type="InterPro" id="IPR009100">
    <property type="entry name" value="AcylCoA_DH/oxidase_NM_dom_sf"/>
</dbReference>
<dbReference type="InterPro" id="IPR006091">
    <property type="entry name" value="Acyl-CoA_Oxase/DH_mid-dom"/>
</dbReference>
<dbReference type="Gene3D" id="1.20.140.10">
    <property type="entry name" value="Butyryl-CoA Dehydrogenase, subunit A, domain 3"/>
    <property type="match status" value="1"/>
</dbReference>
<proteinExistence type="predicted"/>
<organism evidence="6 9">
    <name type="scientific">Candidatus Thermofonsia Clade 1 bacterium</name>
    <dbReference type="NCBI Taxonomy" id="2364210"/>
    <lineage>
        <taxon>Bacteria</taxon>
        <taxon>Bacillati</taxon>
        <taxon>Chloroflexota</taxon>
        <taxon>Candidatus Thermofontia</taxon>
        <taxon>Candidatus Thermofonsia Clade 1</taxon>
    </lineage>
</organism>
<sequence length="389" mass="41671">MTITRPTREQILQVAVDLAQKFAARAAQHDAAGTFPHENYADLRTSGYPLLSVPAEFGGWGATLYEAVLAQEQLAMGDGSTALAIGMHVQTIGAAAESRSWANGMFPRLCAEIVRRGALVNSCATEPELGSPSHGGAPKTMARLEGDCWIINGHKTFASLAPELDYFIVTAAFTAEDGSLKAGRFLVERQAAIQIVPTWDALGMRGTGSYDLYLQGARAPREALLSSAPISLADPSKPNINAWFTLIISAVYLGVAAAAQQTALRYAHERVPTALGKPIALLESIQHRLGEGELALKTARAMLYHTAMRWDSEPEARTRMSDALIACKLAVTNAAIQVVNHAMRAVGGASMTHALPLERYYRDVQAGLFHPPSDDNGLLMLGKLALAQL</sequence>
<evidence type="ECO:0000313" key="9">
    <source>
        <dbReference type="Proteomes" id="UP000229681"/>
    </source>
</evidence>
<dbReference type="InterPro" id="IPR036250">
    <property type="entry name" value="AcylCo_DH-like_C"/>
</dbReference>
<evidence type="ECO:0000259" key="5">
    <source>
        <dbReference type="Pfam" id="PF08028"/>
    </source>
</evidence>
<keyword evidence="2" id="KW-0560">Oxidoreductase</keyword>
<dbReference type="GO" id="GO:0050660">
    <property type="term" value="F:flavin adenine dinucleotide binding"/>
    <property type="evidence" value="ECO:0007669"/>
    <property type="project" value="InterPro"/>
</dbReference>
<dbReference type="CDD" id="cd00567">
    <property type="entry name" value="ACAD"/>
    <property type="match status" value="1"/>
</dbReference>
<dbReference type="EMBL" id="PGTM01000189">
    <property type="protein sequence ID" value="PJF35214.1"/>
    <property type="molecule type" value="Genomic_DNA"/>
</dbReference>
<protein>
    <submittedName>
        <fullName evidence="6">Acyl-CoA dehydrogenase</fullName>
    </submittedName>
</protein>
<accession>A0A2M8PCD3</accession>
<dbReference type="PANTHER" id="PTHR43884">
    <property type="entry name" value="ACYL-COA DEHYDROGENASE"/>
    <property type="match status" value="1"/>
</dbReference>
<keyword evidence="1" id="KW-0285">Flavoprotein</keyword>
<gene>
    <name evidence="6" type="ORF">CUN49_11705</name>
    <name evidence="7" type="ORF">CUN50_03720</name>
</gene>
<dbReference type="Pfam" id="PF08028">
    <property type="entry name" value="Acyl-CoA_dh_2"/>
    <property type="match status" value="1"/>
</dbReference>
<dbReference type="InterPro" id="IPR037069">
    <property type="entry name" value="AcylCoA_DH/ox_N_sf"/>
</dbReference>
<evidence type="ECO:0000313" key="7">
    <source>
        <dbReference type="EMBL" id="PJF42554.1"/>
    </source>
</evidence>
<evidence type="ECO:0000313" key="8">
    <source>
        <dbReference type="Proteomes" id="UP000228947"/>
    </source>
</evidence>
<feature type="domain" description="Acyl-CoA dehydrogenase C-terminal" evidence="5">
    <location>
        <begin position="246"/>
        <end position="370"/>
    </location>
</feature>
<reference evidence="8 9" key="1">
    <citation type="submission" date="2017-11" db="EMBL/GenBank/DDBJ databases">
        <title>Evolution of Phototrophy in the Chloroflexi Phylum Driven by Horizontal Gene Transfer.</title>
        <authorList>
            <person name="Ward L.M."/>
            <person name="Hemp J."/>
            <person name="Shih P.M."/>
            <person name="Mcglynn S.E."/>
            <person name="Fischer W."/>
        </authorList>
    </citation>
    <scope>NUCLEOTIDE SEQUENCE [LARGE SCALE GENOMIC DNA]</scope>
    <source>
        <strain evidence="7">CP1_1M</strain>
        <strain evidence="6">JP3_13</strain>
    </source>
</reference>
<dbReference type="InterPro" id="IPR013107">
    <property type="entry name" value="Acyl-CoA_DH_C"/>
</dbReference>